<dbReference type="InterPro" id="IPR016188">
    <property type="entry name" value="PurM-like_N"/>
</dbReference>
<dbReference type="InterPro" id="IPR036676">
    <property type="entry name" value="PurM-like_C_sf"/>
</dbReference>
<keyword evidence="10 15" id="KW-0067">ATP-binding</keyword>
<dbReference type="FunFam" id="3.90.650.10:FF:000011">
    <property type="entry name" value="Phosphoribosylformylglycinamidine cyclo-ligase"/>
    <property type="match status" value="1"/>
</dbReference>
<comment type="catalytic activity">
    <reaction evidence="14 15">
        <text>2-formamido-N(1)-(5-O-phospho-beta-D-ribosyl)acetamidine + ATP = 5-amino-1-(5-phospho-beta-D-ribosyl)imidazole + ADP + phosphate + H(+)</text>
        <dbReference type="Rhea" id="RHEA:23032"/>
        <dbReference type="ChEBI" id="CHEBI:15378"/>
        <dbReference type="ChEBI" id="CHEBI:30616"/>
        <dbReference type="ChEBI" id="CHEBI:43474"/>
        <dbReference type="ChEBI" id="CHEBI:137981"/>
        <dbReference type="ChEBI" id="CHEBI:147287"/>
        <dbReference type="ChEBI" id="CHEBI:456216"/>
        <dbReference type="EC" id="6.3.3.1"/>
    </reaction>
</comment>
<keyword evidence="9 15" id="KW-0658">Purine biosynthesis</keyword>
<dbReference type="PANTHER" id="PTHR10520">
    <property type="entry name" value="TRIFUNCTIONAL PURINE BIOSYNTHETIC PROTEIN ADENOSINE-3-RELATED"/>
    <property type="match status" value="1"/>
</dbReference>
<keyword evidence="6 15" id="KW-0963">Cytoplasm</keyword>
<evidence type="ECO:0000256" key="10">
    <source>
        <dbReference type="ARBA" id="ARBA00022840"/>
    </source>
</evidence>
<dbReference type="EMBL" id="MT630656">
    <property type="protein sequence ID" value="QNO41685.1"/>
    <property type="molecule type" value="Genomic_DNA"/>
</dbReference>
<comment type="subcellular location">
    <subcellularLocation>
        <location evidence="1 15">Cytoplasm</location>
    </subcellularLocation>
</comment>
<dbReference type="GO" id="GO:0046084">
    <property type="term" value="P:adenine biosynthetic process"/>
    <property type="evidence" value="ECO:0007669"/>
    <property type="project" value="TreeGrafter"/>
</dbReference>
<proteinExistence type="inferred from homology"/>
<organism evidence="18">
    <name type="scientific">Candidatus Methanogaster sp. ANME-2c ERB4</name>
    <dbReference type="NCBI Taxonomy" id="2759911"/>
    <lineage>
        <taxon>Archaea</taxon>
        <taxon>Methanobacteriati</taxon>
        <taxon>Methanobacteriota</taxon>
        <taxon>Stenosarchaea group</taxon>
        <taxon>Methanomicrobia</taxon>
        <taxon>Methanosarcinales</taxon>
        <taxon>ANME-2 cluster</taxon>
        <taxon>Candidatus Methanogasteraceae</taxon>
        <taxon>Candidatus Methanogaster</taxon>
    </lineage>
</organism>
<comment type="similarity">
    <text evidence="3 15">Belongs to the AIR synthase family.</text>
</comment>
<accession>A0A7G9XZS4</accession>
<evidence type="ECO:0000313" key="19">
    <source>
        <dbReference type="EMBL" id="QNO41685.1"/>
    </source>
</evidence>
<dbReference type="AlphaFoldDB" id="A0A7G9XZS4"/>
<dbReference type="GO" id="GO:0004641">
    <property type="term" value="F:phosphoribosylformylglycinamidine cyclo-ligase activity"/>
    <property type="evidence" value="ECO:0007669"/>
    <property type="project" value="UniProtKB-UniRule"/>
</dbReference>
<sequence>MENTEIAGDVADGHLTYQKAGADTAKVDIALKRIIKLVKTTFEFRDAIGKPTLPVGHFSGVIDIGGGRSLAVKTDGVGTKVFIAQLMEKYDTVGIDCVAMNVNDILCVGAEPVSMVDYIAIQDPDPDILEEIVKGLVEGCRRADVTLSGGEIAIMPEMIKGKRENRGFDLVGMGVGTVSSDKIIIGDKIEEGDVILGLASSGIHSNGMTLARRALLDNTGFDVDKQIDGLDKSLGEALLEPTKIYVREVREMLDQGLDLRSLAHITGDGFLNLQRVSVDHGFKIDSLPDVPQVFRLIQEYGPVSEEEMYQVYNMGIGFCIVLPEGEVDHAMRIAEKHDTGCYEIGRMFKDPDKTVILEQPRLRSNGKRFVSY</sequence>
<evidence type="ECO:0000256" key="8">
    <source>
        <dbReference type="ARBA" id="ARBA00022741"/>
    </source>
</evidence>
<dbReference type="UniPathway" id="UPA00074">
    <property type="reaction ID" value="UER00129"/>
</dbReference>
<evidence type="ECO:0000256" key="12">
    <source>
        <dbReference type="ARBA" id="ARBA00032931"/>
    </source>
</evidence>
<dbReference type="InterPro" id="IPR010918">
    <property type="entry name" value="PurM-like_C_dom"/>
</dbReference>
<evidence type="ECO:0000259" key="16">
    <source>
        <dbReference type="Pfam" id="PF00586"/>
    </source>
</evidence>
<evidence type="ECO:0000256" key="11">
    <source>
        <dbReference type="ARBA" id="ARBA00031908"/>
    </source>
</evidence>
<dbReference type="GO" id="GO:0004637">
    <property type="term" value="F:phosphoribosylamine-glycine ligase activity"/>
    <property type="evidence" value="ECO:0007669"/>
    <property type="project" value="TreeGrafter"/>
</dbReference>
<dbReference type="InterPro" id="IPR036921">
    <property type="entry name" value="PurM-like_N_sf"/>
</dbReference>
<dbReference type="CDD" id="cd02196">
    <property type="entry name" value="PurM"/>
    <property type="match status" value="1"/>
</dbReference>
<dbReference type="PANTHER" id="PTHR10520:SF12">
    <property type="entry name" value="TRIFUNCTIONAL PURINE BIOSYNTHETIC PROTEIN ADENOSINE-3"/>
    <property type="match status" value="1"/>
</dbReference>
<dbReference type="GO" id="GO:0005524">
    <property type="term" value="F:ATP binding"/>
    <property type="evidence" value="ECO:0007669"/>
    <property type="project" value="UniProtKB-KW"/>
</dbReference>
<evidence type="ECO:0000256" key="5">
    <source>
        <dbReference type="ARBA" id="ARBA00020367"/>
    </source>
</evidence>
<evidence type="ECO:0000256" key="1">
    <source>
        <dbReference type="ARBA" id="ARBA00004496"/>
    </source>
</evidence>
<feature type="domain" description="PurM-like N-terminal" evidence="16">
    <location>
        <begin position="59"/>
        <end position="178"/>
    </location>
</feature>
<dbReference type="NCBIfam" id="TIGR00878">
    <property type="entry name" value="purM"/>
    <property type="match status" value="1"/>
</dbReference>
<keyword evidence="8 15" id="KW-0547">Nucleotide-binding</keyword>
<feature type="domain" description="PurM-like C-terminal" evidence="17">
    <location>
        <begin position="190"/>
        <end position="357"/>
    </location>
</feature>
<protein>
    <recommendedName>
        <fullName evidence="5 15">Phosphoribosylformylglycinamidine cyclo-ligase</fullName>
        <ecNumber evidence="4 15">6.3.3.1</ecNumber>
    </recommendedName>
    <alternativeName>
        <fullName evidence="12 15">AIR synthase</fullName>
    </alternativeName>
    <alternativeName>
        <fullName evidence="13 15">AIRS</fullName>
    </alternativeName>
    <alternativeName>
        <fullName evidence="11 15">Phosphoribosyl-aminoimidazole synthetase</fullName>
    </alternativeName>
</protein>
<dbReference type="Pfam" id="PF00586">
    <property type="entry name" value="AIRS"/>
    <property type="match status" value="1"/>
</dbReference>
<keyword evidence="7 15" id="KW-0436">Ligase</keyword>
<dbReference type="SUPFAM" id="SSF56042">
    <property type="entry name" value="PurM C-terminal domain-like"/>
    <property type="match status" value="1"/>
</dbReference>
<evidence type="ECO:0000256" key="7">
    <source>
        <dbReference type="ARBA" id="ARBA00022598"/>
    </source>
</evidence>
<reference evidence="18" key="1">
    <citation type="submission" date="2020-06" db="EMBL/GenBank/DDBJ databases">
        <title>Unique genomic features of the anaerobic methanotrophic archaea.</title>
        <authorList>
            <person name="Chadwick G.L."/>
            <person name="Skennerton C.T."/>
            <person name="Laso-Perez R."/>
            <person name="Leu A.O."/>
            <person name="Speth D.R."/>
            <person name="Yu H."/>
            <person name="Morgan-Lang C."/>
            <person name="Hatzenpichler R."/>
            <person name="Goudeau D."/>
            <person name="Malmstrom R."/>
            <person name="Brazelton W.J."/>
            <person name="Woyke T."/>
            <person name="Hallam S.J."/>
            <person name="Tyson G.W."/>
            <person name="Wegener G."/>
            <person name="Boetius A."/>
            <person name="Orphan V."/>
        </authorList>
    </citation>
    <scope>NUCLEOTIDE SEQUENCE</scope>
</reference>
<evidence type="ECO:0000259" key="17">
    <source>
        <dbReference type="Pfam" id="PF02769"/>
    </source>
</evidence>
<evidence type="ECO:0000256" key="15">
    <source>
        <dbReference type="HAMAP-Rule" id="MF_00741"/>
    </source>
</evidence>
<dbReference type="HAMAP" id="MF_00741">
    <property type="entry name" value="AIRS"/>
    <property type="match status" value="1"/>
</dbReference>
<dbReference type="SUPFAM" id="SSF55326">
    <property type="entry name" value="PurM N-terminal domain-like"/>
    <property type="match status" value="1"/>
</dbReference>
<dbReference type="FunFam" id="3.30.1330.10:FF:000020">
    <property type="entry name" value="Phosphoribosylformylglycinamidine cyclo-ligase"/>
    <property type="match status" value="1"/>
</dbReference>
<evidence type="ECO:0000256" key="9">
    <source>
        <dbReference type="ARBA" id="ARBA00022755"/>
    </source>
</evidence>
<comment type="pathway">
    <text evidence="2 15">Purine metabolism; IMP biosynthesis via de novo pathway; 5-amino-1-(5-phospho-D-ribosyl)imidazole from N(2)-formyl-N(1)-(5-phospho-D-ribosyl)glycinamide: step 2/2.</text>
</comment>
<evidence type="ECO:0000256" key="14">
    <source>
        <dbReference type="ARBA" id="ARBA00049057"/>
    </source>
</evidence>
<evidence type="ECO:0000256" key="4">
    <source>
        <dbReference type="ARBA" id="ARBA00013047"/>
    </source>
</evidence>
<dbReference type="GO" id="GO:0005829">
    <property type="term" value="C:cytosol"/>
    <property type="evidence" value="ECO:0007669"/>
    <property type="project" value="TreeGrafter"/>
</dbReference>
<gene>
    <name evidence="15 18" type="primary">purM</name>
    <name evidence="18" type="ORF">APGBGGHG_00041</name>
    <name evidence="19" type="ORF">IBOMKANJ_00005</name>
</gene>
<dbReference type="GO" id="GO:0006189">
    <property type="term" value="P:'de novo' IMP biosynthetic process"/>
    <property type="evidence" value="ECO:0007669"/>
    <property type="project" value="UniProtKB-UniRule"/>
</dbReference>
<evidence type="ECO:0000256" key="13">
    <source>
        <dbReference type="ARBA" id="ARBA00033093"/>
    </source>
</evidence>
<dbReference type="Pfam" id="PF02769">
    <property type="entry name" value="AIRS_C"/>
    <property type="match status" value="1"/>
</dbReference>
<name>A0A7G9XZS4_9EURY</name>
<dbReference type="EMBL" id="MT630608">
    <property type="protein sequence ID" value="QNO41258.1"/>
    <property type="molecule type" value="Genomic_DNA"/>
</dbReference>
<dbReference type="EC" id="6.3.3.1" evidence="4 15"/>
<evidence type="ECO:0000256" key="6">
    <source>
        <dbReference type="ARBA" id="ARBA00022490"/>
    </source>
</evidence>
<evidence type="ECO:0000313" key="18">
    <source>
        <dbReference type="EMBL" id="QNO41258.1"/>
    </source>
</evidence>
<dbReference type="InterPro" id="IPR004733">
    <property type="entry name" value="PurM_cligase"/>
</dbReference>
<evidence type="ECO:0000256" key="2">
    <source>
        <dbReference type="ARBA" id="ARBA00004686"/>
    </source>
</evidence>
<evidence type="ECO:0000256" key="3">
    <source>
        <dbReference type="ARBA" id="ARBA00010280"/>
    </source>
</evidence>
<dbReference type="Gene3D" id="3.30.1330.10">
    <property type="entry name" value="PurM-like, N-terminal domain"/>
    <property type="match status" value="1"/>
</dbReference>
<dbReference type="Gene3D" id="3.90.650.10">
    <property type="entry name" value="PurM-like C-terminal domain"/>
    <property type="match status" value="1"/>
</dbReference>